<dbReference type="Pfam" id="PF00849">
    <property type="entry name" value="PseudoU_synth_2"/>
    <property type="match status" value="1"/>
</dbReference>
<dbReference type="PANTHER" id="PTHR21600:SF87">
    <property type="entry name" value="RNA PSEUDOURIDYLATE SYNTHASE DOMAIN-CONTAINING PROTEIN 1"/>
    <property type="match status" value="1"/>
</dbReference>
<evidence type="ECO:0000259" key="2">
    <source>
        <dbReference type="Pfam" id="PF00849"/>
    </source>
</evidence>
<dbReference type="GO" id="GO:0009982">
    <property type="term" value="F:pseudouridine synthase activity"/>
    <property type="evidence" value="ECO:0007669"/>
    <property type="project" value="InterPro"/>
</dbReference>
<dbReference type="InterPro" id="IPR050188">
    <property type="entry name" value="RluA_PseudoU_synthase"/>
</dbReference>
<dbReference type="AlphaFoldDB" id="A0A3R7YKF9"/>
<name>A0A3R7YKF9_APHAT</name>
<proteinExistence type="inferred from homology"/>
<dbReference type="Proteomes" id="UP000284702">
    <property type="component" value="Unassembled WGS sequence"/>
</dbReference>
<evidence type="ECO:0000313" key="3">
    <source>
        <dbReference type="EMBL" id="RQM31173.1"/>
    </source>
</evidence>
<protein>
    <recommendedName>
        <fullName evidence="2">Pseudouridine synthase RsuA/RluA-like domain-containing protein</fullName>
    </recommendedName>
</protein>
<dbReference type="GO" id="GO:0000455">
    <property type="term" value="P:enzyme-directed rRNA pseudouridine synthesis"/>
    <property type="evidence" value="ECO:0007669"/>
    <property type="project" value="TreeGrafter"/>
</dbReference>
<dbReference type="CDD" id="cd02869">
    <property type="entry name" value="PseudoU_synth_RluA_like"/>
    <property type="match status" value="1"/>
</dbReference>
<accession>A0A3R7YKF9</accession>
<keyword evidence="4" id="KW-1185">Reference proteome</keyword>
<feature type="domain" description="Pseudouridine synthase RsuA/RluA-like" evidence="2">
    <location>
        <begin position="147"/>
        <end position="257"/>
    </location>
</feature>
<dbReference type="EMBL" id="MZMZ02000197">
    <property type="protein sequence ID" value="RQM31173.1"/>
    <property type="molecule type" value="Genomic_DNA"/>
</dbReference>
<dbReference type="GO" id="GO:0003723">
    <property type="term" value="F:RNA binding"/>
    <property type="evidence" value="ECO:0007669"/>
    <property type="project" value="InterPro"/>
</dbReference>
<organism evidence="3 4">
    <name type="scientific">Aphanomyces astaci</name>
    <name type="common">Crayfish plague agent</name>
    <dbReference type="NCBI Taxonomy" id="112090"/>
    <lineage>
        <taxon>Eukaryota</taxon>
        <taxon>Sar</taxon>
        <taxon>Stramenopiles</taxon>
        <taxon>Oomycota</taxon>
        <taxon>Saprolegniomycetes</taxon>
        <taxon>Saprolegniales</taxon>
        <taxon>Verrucalvaceae</taxon>
        <taxon>Aphanomyces</taxon>
    </lineage>
</organism>
<gene>
    <name evidence="3" type="ORF">B5M09_007739</name>
</gene>
<dbReference type="Gene3D" id="3.30.2350.10">
    <property type="entry name" value="Pseudouridine synthase"/>
    <property type="match status" value="1"/>
</dbReference>
<evidence type="ECO:0000313" key="4">
    <source>
        <dbReference type="Proteomes" id="UP000284702"/>
    </source>
</evidence>
<comment type="caution">
    <text evidence="3">The sequence shown here is derived from an EMBL/GenBank/DDBJ whole genome shotgun (WGS) entry which is preliminary data.</text>
</comment>
<reference evidence="3" key="1">
    <citation type="submission" date="2018-07" db="EMBL/GenBank/DDBJ databases">
        <title>Annotation of Aphanomyces astaci genome assembly.</title>
        <authorList>
            <person name="Studholme D.J."/>
        </authorList>
    </citation>
    <scope>NUCLEOTIDE SEQUENCE [LARGE SCALE GENOMIC DNA]</scope>
    <source>
        <strain evidence="3">Pc</strain>
    </source>
</reference>
<evidence type="ECO:0000256" key="1">
    <source>
        <dbReference type="ARBA" id="ARBA00010876"/>
    </source>
</evidence>
<comment type="similarity">
    <text evidence="1">Belongs to the pseudouridine synthase RluA family.</text>
</comment>
<dbReference type="InterPro" id="IPR006145">
    <property type="entry name" value="PsdUridine_synth_RsuA/RluA"/>
</dbReference>
<sequence length="332" mass="37621">MRLDRWLKVNFQRPQSFFQRHLRQRIFLFDVPTQRRVKVDAKFVLPDDANLRIGMNPELFLELSDAAITPSSTEHSNRKLPPELALPVLYEDDHLVALHKPVHLAAQLGTNTTDSVASRYPHWKLVHRLDKGATHPCHSLVDITSPGTSGVLLLAKTRVAAADMAALFRDNQVCSCLMSFLVVMYICLYQVHKTYIALVHGTPATGSSGTVHEPIDLQPAQTSYKVLPRSKRDPPSTSWLELHPHTGRKHQLRRHCADVLRAPIVGDVRYGLNSSWKNGNSQPSHDKWVERDGRMMLHAHAIRFVHPCTQQLVRVQCVDMAFPTLKTSPKPY</sequence>
<dbReference type="VEuPathDB" id="FungiDB:H257_16363"/>
<dbReference type="SUPFAM" id="SSF55120">
    <property type="entry name" value="Pseudouridine synthase"/>
    <property type="match status" value="1"/>
</dbReference>
<dbReference type="InterPro" id="IPR020103">
    <property type="entry name" value="PsdUridine_synth_cat_dom_sf"/>
</dbReference>
<dbReference type="PANTHER" id="PTHR21600">
    <property type="entry name" value="MITOCHONDRIAL RNA PSEUDOURIDINE SYNTHASE"/>
    <property type="match status" value="1"/>
</dbReference>